<name>A0AAE3IBZ1_9EURY</name>
<evidence type="ECO:0000313" key="3">
    <source>
        <dbReference type="EMBL" id="MCU4727407.1"/>
    </source>
</evidence>
<dbReference type="RefSeq" id="WP_315908842.1">
    <property type="nucleotide sequence ID" value="NZ_JAOPKC010000007.1"/>
</dbReference>
<reference evidence="3" key="1">
    <citation type="submission" date="2023-02" db="EMBL/GenBank/DDBJ databases">
        <title>Enrichment on poylsaccharides allowed isolation of novel metabolic and taxonomic groups of Haloarchaea.</title>
        <authorList>
            <person name="Sorokin D.Y."/>
            <person name="Elcheninov A.G."/>
            <person name="Khizhniak T.V."/>
            <person name="Kolganova T.V."/>
            <person name="Kublanov I.V."/>
        </authorList>
    </citation>
    <scope>NUCLEOTIDE SEQUENCE</scope>
    <source>
        <strain evidence="2 4">HArc-curdl5-1</strain>
        <strain evidence="3">HArc-curdl7</strain>
    </source>
</reference>
<gene>
    <name evidence="3" type="ORF">OB914_10560</name>
    <name evidence="2" type="ORF">OB916_08400</name>
</gene>
<proteinExistence type="predicted"/>
<evidence type="ECO:0000313" key="2">
    <source>
        <dbReference type="EMBL" id="MCU4718085.1"/>
    </source>
</evidence>
<dbReference type="AlphaFoldDB" id="A0AAE3IBZ1"/>
<feature type="transmembrane region" description="Helical" evidence="1">
    <location>
        <begin position="55"/>
        <end position="78"/>
    </location>
</feature>
<keyword evidence="4" id="KW-1185">Reference proteome</keyword>
<evidence type="ECO:0000256" key="1">
    <source>
        <dbReference type="SAM" id="Phobius"/>
    </source>
</evidence>
<sequence length="141" mass="14964">MRVGGRPAILWVLLAVLGQLAVRAVIGGVALLMAPSGEIVGLSSVPLDRTPFGDFLVPGIILFVVFGLVPAVVCYALYTRRRWGWTSSVGVAVAMLIWVLVEVAAGFDRPTIYLNLATAGAIVVLAVHPAVRQDRSDAKRS</sequence>
<accession>A0AAE3IBZ1</accession>
<keyword evidence="1" id="KW-0812">Transmembrane</keyword>
<protein>
    <submittedName>
        <fullName evidence="3">Uncharacterized protein</fullName>
    </submittedName>
</protein>
<dbReference type="Proteomes" id="UP001209746">
    <property type="component" value="Unassembled WGS sequence"/>
</dbReference>
<keyword evidence="1" id="KW-1133">Transmembrane helix</keyword>
<dbReference type="EMBL" id="JAOPKD010000009">
    <property type="protein sequence ID" value="MCU4727407.1"/>
    <property type="molecule type" value="Genomic_DNA"/>
</dbReference>
<comment type="caution">
    <text evidence="3">The sequence shown here is derived from an EMBL/GenBank/DDBJ whole genome shotgun (WGS) entry which is preliminary data.</text>
</comment>
<evidence type="ECO:0000313" key="4">
    <source>
        <dbReference type="Proteomes" id="UP001208186"/>
    </source>
</evidence>
<dbReference type="Proteomes" id="UP001208186">
    <property type="component" value="Unassembled WGS sequence"/>
</dbReference>
<organism evidence="3 5">
    <name type="scientific">Halapricum hydrolyticum</name>
    <dbReference type="NCBI Taxonomy" id="2979991"/>
    <lineage>
        <taxon>Archaea</taxon>
        <taxon>Methanobacteriati</taxon>
        <taxon>Methanobacteriota</taxon>
        <taxon>Stenosarchaea group</taxon>
        <taxon>Halobacteria</taxon>
        <taxon>Halobacteriales</taxon>
        <taxon>Haloarculaceae</taxon>
        <taxon>Halapricum</taxon>
    </lineage>
</organism>
<feature type="transmembrane region" description="Helical" evidence="1">
    <location>
        <begin position="85"/>
        <end position="106"/>
    </location>
</feature>
<keyword evidence="1" id="KW-0472">Membrane</keyword>
<dbReference type="EMBL" id="JAOPKC010000007">
    <property type="protein sequence ID" value="MCU4718085.1"/>
    <property type="molecule type" value="Genomic_DNA"/>
</dbReference>
<feature type="transmembrane region" description="Helical" evidence="1">
    <location>
        <begin position="112"/>
        <end position="131"/>
    </location>
</feature>
<evidence type="ECO:0000313" key="5">
    <source>
        <dbReference type="Proteomes" id="UP001209746"/>
    </source>
</evidence>